<evidence type="ECO:0000259" key="4">
    <source>
        <dbReference type="Pfam" id="PF07261"/>
    </source>
</evidence>
<evidence type="ECO:0000256" key="2">
    <source>
        <dbReference type="SAM" id="MobiDB-lite"/>
    </source>
</evidence>
<dbReference type="InterPro" id="IPR006343">
    <property type="entry name" value="DnaB/C_C"/>
</dbReference>
<dbReference type="Proteomes" id="UP001601058">
    <property type="component" value="Unassembled WGS sequence"/>
</dbReference>
<comment type="similarity">
    <text evidence="1">Belongs to the DnaB/DnaD family.</text>
</comment>
<comment type="caution">
    <text evidence="5">The sequence shown here is derived from an EMBL/GenBank/DDBJ whole genome shotgun (WGS) entry which is preliminary data.</text>
</comment>
<dbReference type="Gene3D" id="1.10.10.10">
    <property type="entry name" value="Winged helix-like DNA-binding domain superfamily/Winged helix DNA-binding domain"/>
    <property type="match status" value="1"/>
</dbReference>
<evidence type="ECO:0000313" key="6">
    <source>
        <dbReference type="Proteomes" id="UP001601058"/>
    </source>
</evidence>
<dbReference type="Pfam" id="PF07261">
    <property type="entry name" value="DnaB_2"/>
    <property type="match status" value="1"/>
</dbReference>
<dbReference type="Pfam" id="PF04492">
    <property type="entry name" value="Phage_rep_O"/>
    <property type="match status" value="1"/>
</dbReference>
<feature type="domain" description="Bacteriophage lambda Replication protein O N-terminal" evidence="3">
    <location>
        <begin position="4"/>
        <end position="98"/>
    </location>
</feature>
<evidence type="ECO:0000259" key="3">
    <source>
        <dbReference type="Pfam" id="PF04492"/>
    </source>
</evidence>
<accession>A0ABW6K504</accession>
<evidence type="ECO:0000313" key="5">
    <source>
        <dbReference type="EMBL" id="MFE8697943.1"/>
    </source>
</evidence>
<dbReference type="InterPro" id="IPR006497">
    <property type="entry name" value="Phage_lambda_VrpO_N"/>
</dbReference>
<reference evidence="5 6" key="1">
    <citation type="submission" date="2024-08" db="EMBL/GenBank/DDBJ databases">
        <title>Two novel Cytobacillus novel species.</title>
        <authorList>
            <person name="Liu G."/>
        </authorList>
    </citation>
    <scope>NUCLEOTIDE SEQUENCE [LARGE SCALE GENOMIC DNA]</scope>
    <source>
        <strain evidence="5 6">FJAT-53684</strain>
    </source>
</reference>
<name>A0ABW6K504_9BACI</name>
<feature type="region of interest" description="Disordered" evidence="2">
    <location>
        <begin position="285"/>
        <end position="325"/>
    </location>
</feature>
<dbReference type="EMBL" id="JBIACJ010000009">
    <property type="protein sequence ID" value="MFE8697943.1"/>
    <property type="molecule type" value="Genomic_DNA"/>
</dbReference>
<dbReference type="InterPro" id="IPR034829">
    <property type="entry name" value="DnaD-like_sf"/>
</dbReference>
<evidence type="ECO:0000256" key="1">
    <source>
        <dbReference type="ARBA" id="ARBA00093462"/>
    </source>
</evidence>
<dbReference type="Gene3D" id="1.10.10.630">
    <property type="entry name" value="DnaD domain-like"/>
    <property type="match status" value="1"/>
</dbReference>
<feature type="compositionally biased region" description="Polar residues" evidence="2">
    <location>
        <begin position="301"/>
        <end position="313"/>
    </location>
</feature>
<dbReference type="RefSeq" id="WP_389221865.1">
    <property type="nucleotide sequence ID" value="NZ_JBIACJ010000009.1"/>
</dbReference>
<protein>
    <submittedName>
        <fullName evidence="5">Replication protein</fullName>
    </submittedName>
</protein>
<proteinExistence type="inferred from homology"/>
<dbReference type="InterPro" id="IPR036388">
    <property type="entry name" value="WH-like_DNA-bd_sf"/>
</dbReference>
<sequence>MADVQLENGYIRIATELMNEVIRRDFSKRQLAVLHFIIRLSYGCHRKDCHIDKFNAFEIAGINKVDVKKELKFLRSCEVIDWDEITMIFSINKDYEKWQITPSKGFDKERFDQLIHQNLKKKVSKTLTDLEKLVSKTLTDLGEKVSNLLTNELVKHLLEVLGKSWESKSEEVLKDSIIDIYLKIKDKDDDIVPKQTYFTEYEKAFGYPPALLISDFDYWIGSEDSQFTEPEEIILEVIQRAKKQVPRFPDKYISKILRDLHNMELFSLEAVKEYNKKFDERLSKGGADSGKKVQQYRRGNVRSSTEGNESITGGQIGRLGKRKTV</sequence>
<feature type="domain" description="DnaB/C C-terminal" evidence="4">
    <location>
        <begin position="198"/>
        <end position="274"/>
    </location>
</feature>
<keyword evidence="6" id="KW-1185">Reference proteome</keyword>
<organism evidence="5 6">
    <name type="scientific">Cytobacillus mangrovibacter</name>
    <dbReference type="NCBI Taxonomy" id="3299024"/>
    <lineage>
        <taxon>Bacteria</taxon>
        <taxon>Bacillati</taxon>
        <taxon>Bacillota</taxon>
        <taxon>Bacilli</taxon>
        <taxon>Bacillales</taxon>
        <taxon>Bacillaceae</taxon>
        <taxon>Cytobacillus</taxon>
    </lineage>
</organism>
<gene>
    <name evidence="5" type="ORF">ACFYKT_16500</name>
</gene>